<comment type="caution">
    <text evidence="1">The sequence shown here is derived from an EMBL/GenBank/DDBJ whole genome shotgun (WGS) entry which is preliminary data.</text>
</comment>
<dbReference type="RefSeq" id="WP_102609941.1">
    <property type="nucleotide sequence ID" value="NZ_CADIKD010000002.1"/>
</dbReference>
<dbReference type="InterPro" id="IPR035965">
    <property type="entry name" value="PAS-like_dom_sf"/>
</dbReference>
<organism evidence="1 2">
    <name type="scientific">Trinickia soli</name>
    <dbReference type="NCBI Taxonomy" id="380675"/>
    <lineage>
        <taxon>Bacteria</taxon>
        <taxon>Pseudomonadati</taxon>
        <taxon>Pseudomonadota</taxon>
        <taxon>Betaproteobacteria</taxon>
        <taxon>Burkholderiales</taxon>
        <taxon>Burkholderiaceae</taxon>
        <taxon>Trinickia</taxon>
    </lineage>
</organism>
<reference evidence="1 2" key="1">
    <citation type="submission" date="2018-01" db="EMBL/GenBank/DDBJ databases">
        <title>Whole genome analyses suggest that Burkholderia sensu lato contains two further novel genera in the rhizoxinica-symbiotica group Mycetohabitans gen. nov., and Trinickia gen. nov.: implications for the evolution of diazotrophy and nodulation in the Burkholderiaceae.</title>
        <authorList>
            <person name="Estrada-de los Santos P."/>
            <person name="Palmer M."/>
            <person name="Chavez-Ramirez B."/>
            <person name="Beukes C."/>
            <person name="Steenkamp E.T."/>
            <person name="Hirsch A.M."/>
            <person name="Manyaka P."/>
            <person name="Maluk M."/>
            <person name="Lafos M."/>
            <person name="Crook M."/>
            <person name="Gross E."/>
            <person name="Simon M.F."/>
            <person name="Bueno dos Reis Junior F."/>
            <person name="Poole P.S."/>
            <person name="Venter S.N."/>
            <person name="James E.K."/>
        </authorList>
    </citation>
    <scope>NUCLEOTIDE SEQUENCE [LARGE SCALE GENOMIC DNA]</scope>
    <source>
        <strain evidence="1 2">GP25-8</strain>
    </source>
</reference>
<accession>A0A2N7W6C1</accession>
<dbReference type="Proteomes" id="UP000235347">
    <property type="component" value="Unassembled WGS sequence"/>
</dbReference>
<gene>
    <name evidence="1" type="ORF">C0Z19_11465</name>
</gene>
<dbReference type="SUPFAM" id="SSF55785">
    <property type="entry name" value="PYP-like sensor domain (PAS domain)"/>
    <property type="match status" value="1"/>
</dbReference>
<name>A0A2N7W6C1_9BURK</name>
<dbReference type="EMBL" id="PNYB01000008">
    <property type="protein sequence ID" value="PMS24939.1"/>
    <property type="molecule type" value="Genomic_DNA"/>
</dbReference>
<evidence type="ECO:0000313" key="2">
    <source>
        <dbReference type="Proteomes" id="UP000235347"/>
    </source>
</evidence>
<sequence>MRQVDNEFEAVTIAQLAASDLRQIDALNYGVIGFTADFRVTVYNATESRNAGLSPARVISRHLFEEVAPCMNNFIVAQRFIDCEALDEIVAYVLTLRMRPTPVRLRLLMSPDIATRYLLIDRQVTS</sequence>
<dbReference type="AlphaFoldDB" id="A0A2N7W6C1"/>
<protein>
    <submittedName>
        <fullName evidence="1">Phosphonate transporter</fullName>
    </submittedName>
</protein>
<proteinExistence type="predicted"/>
<keyword evidence="2" id="KW-1185">Reference proteome</keyword>
<dbReference type="Gene3D" id="3.30.450.20">
    <property type="entry name" value="PAS domain"/>
    <property type="match status" value="1"/>
</dbReference>
<evidence type="ECO:0000313" key="1">
    <source>
        <dbReference type="EMBL" id="PMS24939.1"/>
    </source>
</evidence>